<dbReference type="RefSeq" id="WP_283762756.1">
    <property type="nucleotide sequence ID" value="NZ_JAQPOK010000086.1"/>
</dbReference>
<dbReference type="SUPFAM" id="SSF53335">
    <property type="entry name" value="S-adenosyl-L-methionine-dependent methyltransferases"/>
    <property type="match status" value="1"/>
</dbReference>
<dbReference type="CDD" id="cd02440">
    <property type="entry name" value="AdoMet_MTases"/>
    <property type="match status" value="1"/>
</dbReference>
<keyword evidence="2" id="KW-1185">Reference proteome</keyword>
<gene>
    <name evidence="1" type="ORF">PJF56_11305</name>
</gene>
<sequence>MRKVDWTKAYQYLQFRIMNSALMLATIKTYSRIKRTFFKPEFPKDAHEINLHLGCGCINHPKFINIDIIPLPHIHYVQQIDDLSIFKDSSVDLIYASHCLEHFSHLKVYDVLQEWFRVLKKNGILRLSVPDFDCLLKIYHDNDCDVQYILGPLMGAQDYEYNFHYTVFNEKSLKDLLLETGFKTVDCWKPGSCELTTFNDCSDFHLLVKDTYYSVSLNLEARK</sequence>
<dbReference type="EMBL" id="JAQPOK010000086">
    <property type="protein sequence ID" value="MDJ1179450.1"/>
    <property type="molecule type" value="Genomic_DNA"/>
</dbReference>
<dbReference type="Pfam" id="PF13489">
    <property type="entry name" value="Methyltransf_23"/>
    <property type="match status" value="1"/>
</dbReference>
<dbReference type="Gene3D" id="3.40.50.150">
    <property type="entry name" value="Vaccinia Virus protein VP39"/>
    <property type="match status" value="1"/>
</dbReference>
<protein>
    <submittedName>
        <fullName evidence="1">Methyltransferase domain-containing protein</fullName>
    </submittedName>
</protein>
<accession>A0ABT7BK60</accession>
<keyword evidence="1" id="KW-0808">Transferase</keyword>
<dbReference type="InterPro" id="IPR029063">
    <property type="entry name" value="SAM-dependent_MTases_sf"/>
</dbReference>
<reference evidence="1 2" key="1">
    <citation type="submission" date="2023-01" db="EMBL/GenBank/DDBJ databases">
        <title>Novel diversity within Roseofilum (Cyanobacteria; Desertifilaceae) from marine benthic mats with descriptions of four novel species.</title>
        <authorList>
            <person name="Wang Y."/>
            <person name="Berthold D.E."/>
            <person name="Hu J."/>
            <person name="Lefler F.W."/>
            <person name="Laughinghouse H.D. IV."/>
        </authorList>
    </citation>
    <scope>NUCLEOTIDE SEQUENCE [LARGE SCALE GENOMIC DNA]</scope>
    <source>
        <strain evidence="1 2">BLCC-M91</strain>
    </source>
</reference>
<dbReference type="Proteomes" id="UP001231370">
    <property type="component" value="Unassembled WGS sequence"/>
</dbReference>
<organism evidence="1 2">
    <name type="scientific">Roseofilum halophilum BLCC-M91</name>
    <dbReference type="NCBI Taxonomy" id="3022259"/>
    <lineage>
        <taxon>Bacteria</taxon>
        <taxon>Bacillati</taxon>
        <taxon>Cyanobacteriota</taxon>
        <taxon>Cyanophyceae</taxon>
        <taxon>Desertifilales</taxon>
        <taxon>Desertifilaceae</taxon>
        <taxon>Roseofilum</taxon>
        <taxon>Roseofilum halophilum</taxon>
    </lineage>
</organism>
<proteinExistence type="predicted"/>
<dbReference type="GO" id="GO:0008168">
    <property type="term" value="F:methyltransferase activity"/>
    <property type="evidence" value="ECO:0007669"/>
    <property type="project" value="UniProtKB-KW"/>
</dbReference>
<dbReference type="GO" id="GO:0032259">
    <property type="term" value="P:methylation"/>
    <property type="evidence" value="ECO:0007669"/>
    <property type="project" value="UniProtKB-KW"/>
</dbReference>
<evidence type="ECO:0000313" key="1">
    <source>
        <dbReference type="EMBL" id="MDJ1179450.1"/>
    </source>
</evidence>
<comment type="caution">
    <text evidence="1">The sequence shown here is derived from an EMBL/GenBank/DDBJ whole genome shotgun (WGS) entry which is preliminary data.</text>
</comment>
<keyword evidence="1" id="KW-0489">Methyltransferase</keyword>
<evidence type="ECO:0000313" key="2">
    <source>
        <dbReference type="Proteomes" id="UP001231370"/>
    </source>
</evidence>
<name>A0ABT7BK60_9CYAN</name>